<dbReference type="OrthoDB" id="9880728at2"/>
<comment type="caution">
    <text evidence="1">The sequence shown here is derived from an EMBL/GenBank/DDBJ whole genome shotgun (WGS) entry which is preliminary data.</text>
</comment>
<name>A0A3R9I8Z5_STRMT</name>
<sequence>MNIFLILSIIFVTSYLLVSIWDFLDEEDDTAPEEQALAEFLQLRQEIQEAYLIAQKELFKRRKF</sequence>
<proteinExistence type="predicted"/>
<accession>A0A3R9I8Z5</accession>
<protein>
    <submittedName>
        <fullName evidence="1">Uncharacterized protein</fullName>
    </submittedName>
</protein>
<reference evidence="1 2" key="1">
    <citation type="submission" date="2018-11" db="EMBL/GenBank/DDBJ databases">
        <title>Species Designations Belie Phenotypic and Genotypic Heterogeneity in Oral Streptococci.</title>
        <authorList>
            <person name="Velsko I."/>
        </authorList>
    </citation>
    <scope>NUCLEOTIDE SEQUENCE [LARGE SCALE GENOMIC DNA]</scope>
    <source>
        <strain evidence="1 2">BCA11</strain>
    </source>
</reference>
<dbReference type="Proteomes" id="UP000278970">
    <property type="component" value="Unassembled WGS sequence"/>
</dbReference>
<gene>
    <name evidence="1" type="ORF">D8854_03105</name>
</gene>
<evidence type="ECO:0000313" key="2">
    <source>
        <dbReference type="Proteomes" id="UP000278970"/>
    </source>
</evidence>
<evidence type="ECO:0000313" key="1">
    <source>
        <dbReference type="EMBL" id="RSI83881.1"/>
    </source>
</evidence>
<dbReference type="AlphaFoldDB" id="A0A3R9I8Z5"/>
<organism evidence="1 2">
    <name type="scientific">Streptococcus mitis</name>
    <dbReference type="NCBI Taxonomy" id="28037"/>
    <lineage>
        <taxon>Bacteria</taxon>
        <taxon>Bacillati</taxon>
        <taxon>Bacillota</taxon>
        <taxon>Bacilli</taxon>
        <taxon>Lactobacillales</taxon>
        <taxon>Streptococcaceae</taxon>
        <taxon>Streptococcus</taxon>
        <taxon>Streptococcus mitis group</taxon>
    </lineage>
</organism>
<dbReference type="RefSeq" id="WP_125449552.1">
    <property type="nucleotide sequence ID" value="NZ_RJNS01000001.1"/>
</dbReference>
<dbReference type="EMBL" id="RJNS01000001">
    <property type="protein sequence ID" value="RSI83881.1"/>
    <property type="molecule type" value="Genomic_DNA"/>
</dbReference>